<gene>
    <name evidence="5" type="ORF">ENK44_10120</name>
</gene>
<keyword evidence="1 2" id="KW-0238">DNA-binding</keyword>
<dbReference type="Proteomes" id="UP000885779">
    <property type="component" value="Unassembled WGS sequence"/>
</dbReference>
<dbReference type="AlphaFoldDB" id="A0A7V4U379"/>
<reference evidence="5" key="1">
    <citation type="journal article" date="2020" name="mSystems">
        <title>Genome- and Community-Level Interaction Insights into Carbon Utilization and Element Cycling Functions of Hydrothermarchaeota in Hydrothermal Sediment.</title>
        <authorList>
            <person name="Zhou Z."/>
            <person name="Liu Y."/>
            <person name="Xu W."/>
            <person name="Pan J."/>
            <person name="Luo Z.H."/>
            <person name="Li M."/>
        </authorList>
    </citation>
    <scope>NUCLEOTIDE SEQUENCE [LARGE SCALE GENOMIC DNA]</scope>
    <source>
        <strain evidence="5">HyVt-577</strain>
    </source>
</reference>
<organism evidence="5">
    <name type="scientific">Caldithrix abyssi</name>
    <dbReference type="NCBI Taxonomy" id="187145"/>
    <lineage>
        <taxon>Bacteria</taxon>
        <taxon>Pseudomonadati</taxon>
        <taxon>Calditrichota</taxon>
        <taxon>Calditrichia</taxon>
        <taxon>Calditrichales</taxon>
        <taxon>Calditrichaceae</taxon>
        <taxon>Caldithrix</taxon>
    </lineage>
</organism>
<evidence type="ECO:0000256" key="2">
    <source>
        <dbReference type="HAMAP-Rule" id="MF_00984"/>
    </source>
</evidence>
<dbReference type="GO" id="GO:0006260">
    <property type="term" value="P:DNA replication"/>
    <property type="evidence" value="ECO:0007669"/>
    <property type="project" value="InterPro"/>
</dbReference>
<comment type="subunit">
    <text evidence="2">Homotetramer.</text>
</comment>
<accession>A0A7V4U379</accession>
<dbReference type="InterPro" id="IPR000424">
    <property type="entry name" value="Primosome_PriB/ssb"/>
</dbReference>
<dbReference type="InterPro" id="IPR011344">
    <property type="entry name" value="ssDNA-bd"/>
</dbReference>
<dbReference type="PROSITE" id="PS50935">
    <property type="entry name" value="SSB"/>
    <property type="match status" value="1"/>
</dbReference>
<dbReference type="CDD" id="cd04496">
    <property type="entry name" value="SSB_OBF"/>
    <property type="match status" value="1"/>
</dbReference>
<dbReference type="PANTHER" id="PTHR10302:SF27">
    <property type="entry name" value="SINGLE-STRANDED DNA-BINDING PROTEIN"/>
    <property type="match status" value="1"/>
</dbReference>
<evidence type="ECO:0000256" key="3">
    <source>
        <dbReference type="PIRNR" id="PIRNR002070"/>
    </source>
</evidence>
<dbReference type="NCBIfam" id="TIGR00621">
    <property type="entry name" value="ssb"/>
    <property type="match status" value="1"/>
</dbReference>
<feature type="compositionally biased region" description="Low complexity" evidence="4">
    <location>
        <begin position="116"/>
        <end position="139"/>
    </location>
</feature>
<comment type="caution">
    <text evidence="5">The sequence shown here is derived from an EMBL/GenBank/DDBJ whole genome shotgun (WGS) entry which is preliminary data.</text>
</comment>
<dbReference type="HAMAP" id="MF_00984">
    <property type="entry name" value="SSB"/>
    <property type="match status" value="1"/>
</dbReference>
<protein>
    <recommendedName>
        <fullName evidence="2 3">Single-stranded DNA-binding protein</fullName>
        <shortName evidence="2">SSB</shortName>
    </recommendedName>
</protein>
<feature type="region of interest" description="Disordered" evidence="4">
    <location>
        <begin position="108"/>
        <end position="149"/>
    </location>
</feature>
<dbReference type="Gene3D" id="2.40.50.140">
    <property type="entry name" value="Nucleic acid-binding proteins"/>
    <property type="match status" value="1"/>
</dbReference>
<feature type="compositionally biased region" description="Acidic residues" evidence="4">
    <location>
        <begin position="140"/>
        <end position="149"/>
    </location>
</feature>
<dbReference type="InterPro" id="IPR012340">
    <property type="entry name" value="NA-bd_OB-fold"/>
</dbReference>
<dbReference type="PANTHER" id="PTHR10302">
    <property type="entry name" value="SINGLE-STRANDED DNA-BINDING PROTEIN"/>
    <property type="match status" value="1"/>
</dbReference>
<proteinExistence type="inferred from homology"/>
<dbReference type="PIRSF" id="PIRSF002070">
    <property type="entry name" value="SSB"/>
    <property type="match status" value="1"/>
</dbReference>
<dbReference type="Pfam" id="PF00436">
    <property type="entry name" value="SSB"/>
    <property type="match status" value="1"/>
</dbReference>
<evidence type="ECO:0000256" key="1">
    <source>
        <dbReference type="ARBA" id="ARBA00023125"/>
    </source>
</evidence>
<dbReference type="SUPFAM" id="SSF50249">
    <property type="entry name" value="Nucleic acid-binding proteins"/>
    <property type="match status" value="1"/>
</dbReference>
<dbReference type="GO" id="GO:0003697">
    <property type="term" value="F:single-stranded DNA binding"/>
    <property type="evidence" value="ECO:0007669"/>
    <property type="project" value="UniProtKB-UniRule"/>
</dbReference>
<dbReference type="GO" id="GO:0009295">
    <property type="term" value="C:nucleoid"/>
    <property type="evidence" value="ECO:0007669"/>
    <property type="project" value="TreeGrafter"/>
</dbReference>
<name>A0A7V4U379_CALAY</name>
<sequence>MSRGTVNKVIIVGRLGKDPDMRYTPSGTAVANFSVATNHATKDQDGNWNEQTEWHNVSTFGRSAEFAGEYLKKGKLVYVEGRLQTRNWEDQNGVKHYRTDIIASDIQLLGSRTEGESAGEAAPPAEKPAEAAPAEAPAENTEEADDLPF</sequence>
<evidence type="ECO:0000256" key="4">
    <source>
        <dbReference type="SAM" id="MobiDB-lite"/>
    </source>
</evidence>
<comment type="caution">
    <text evidence="2">Lacks conserved residue(s) required for the propagation of feature annotation.</text>
</comment>
<dbReference type="EMBL" id="DRQG01000094">
    <property type="protein sequence ID" value="HGY56049.1"/>
    <property type="molecule type" value="Genomic_DNA"/>
</dbReference>
<evidence type="ECO:0000313" key="5">
    <source>
        <dbReference type="EMBL" id="HGY56049.1"/>
    </source>
</evidence>